<dbReference type="Pfam" id="PF08238">
    <property type="entry name" value="Sel1"/>
    <property type="match status" value="3"/>
</dbReference>
<protein>
    <recommendedName>
        <fullName evidence="6">MYND-type domain-containing protein</fullName>
    </recommendedName>
</protein>
<evidence type="ECO:0000256" key="3">
    <source>
        <dbReference type="ARBA" id="ARBA00022833"/>
    </source>
</evidence>
<keyword evidence="3" id="KW-0862">Zinc</keyword>
<feature type="domain" description="MYND-type" evidence="6">
    <location>
        <begin position="98"/>
        <end position="139"/>
    </location>
</feature>
<dbReference type="Gene3D" id="6.10.140.2220">
    <property type="match status" value="1"/>
</dbReference>
<dbReference type="PROSITE" id="PS50865">
    <property type="entry name" value="ZF_MYND_2"/>
    <property type="match status" value="1"/>
</dbReference>
<evidence type="ECO:0000256" key="5">
    <source>
        <dbReference type="PROSITE-ProRule" id="PRU00134"/>
    </source>
</evidence>
<dbReference type="SUPFAM" id="SSF81901">
    <property type="entry name" value="HCP-like"/>
    <property type="match status" value="1"/>
</dbReference>
<sequence>EVSDRFQLERNRGVCDFSIKDSSALLVRPRVPVPVSRPCQIDEASGSGAAYAVTSSPGGKGSFEWSPHQVPSLCIRKSQASSIMSCVPVAADGGEEVCVNCGKQGSDTVKLKDCKACRLVKYCGVDCQRAHRKQLKKACKQRAAELKDEELYSQGHERPERDFCPLCTLPIPLPIDDHSVFEFCCMKRICNGCDIAAQKRGMNDCAFCRTPCPDNDADKLAMIRARVVKKDPEAIFSLAQFYFHGELGLQKNMQKAVELYTEAAEVGSVDALFNIGVAYYFGSGVEKNTAKAVEFYEKAAMQGGVEARHILGEIEGNKGNHDRALRHLLISAKMGDKESLETIKRVFMRGQATKEQYAEALKGYQDAVEGMKSHDRDEANRFFALLDARKQTSTQSE</sequence>
<gene>
    <name evidence="7" type="ORF">THAOC_35290</name>
</gene>
<dbReference type="Proteomes" id="UP000266841">
    <property type="component" value="Unassembled WGS sequence"/>
</dbReference>
<dbReference type="OrthoDB" id="156520at2759"/>
<reference evidence="7 8" key="1">
    <citation type="journal article" date="2012" name="Genome Biol.">
        <title>Genome and low-iron response of an oceanic diatom adapted to chronic iron limitation.</title>
        <authorList>
            <person name="Lommer M."/>
            <person name="Specht M."/>
            <person name="Roy A.S."/>
            <person name="Kraemer L."/>
            <person name="Andreson R."/>
            <person name="Gutowska M.A."/>
            <person name="Wolf J."/>
            <person name="Bergner S.V."/>
            <person name="Schilhabel M.B."/>
            <person name="Klostermeier U.C."/>
            <person name="Beiko R.G."/>
            <person name="Rosenstiel P."/>
            <person name="Hippler M."/>
            <person name="Laroche J."/>
        </authorList>
    </citation>
    <scope>NUCLEOTIDE SEQUENCE [LARGE SCALE GENOMIC DNA]</scope>
    <source>
        <strain evidence="7 8">CCMP1005</strain>
    </source>
</reference>
<keyword evidence="2 5" id="KW-0863">Zinc-finger</keyword>
<dbReference type="AlphaFoldDB" id="K0R3M8"/>
<feature type="non-terminal residue" evidence="7">
    <location>
        <position position="1"/>
    </location>
</feature>
<name>K0R3M8_THAOC</name>
<dbReference type="Gene3D" id="1.25.40.10">
    <property type="entry name" value="Tetratricopeptide repeat domain"/>
    <property type="match status" value="1"/>
</dbReference>
<comment type="similarity">
    <text evidence="4">Belongs to the sel-1 family.</text>
</comment>
<dbReference type="InterPro" id="IPR011990">
    <property type="entry name" value="TPR-like_helical_dom_sf"/>
</dbReference>
<dbReference type="PANTHER" id="PTHR11102:SF160">
    <property type="entry name" value="ERAD-ASSOCIATED E3 UBIQUITIN-PROTEIN LIGASE COMPONENT HRD3"/>
    <property type="match status" value="1"/>
</dbReference>
<evidence type="ECO:0000313" key="8">
    <source>
        <dbReference type="Proteomes" id="UP000266841"/>
    </source>
</evidence>
<evidence type="ECO:0000313" key="7">
    <source>
        <dbReference type="EMBL" id="EJK46064.1"/>
    </source>
</evidence>
<dbReference type="eggNOG" id="KOG1550">
    <property type="taxonomic scope" value="Eukaryota"/>
</dbReference>
<dbReference type="GO" id="GO:0008270">
    <property type="term" value="F:zinc ion binding"/>
    <property type="evidence" value="ECO:0007669"/>
    <property type="project" value="UniProtKB-KW"/>
</dbReference>
<organism evidence="7 8">
    <name type="scientific">Thalassiosira oceanica</name>
    <name type="common">Marine diatom</name>
    <dbReference type="NCBI Taxonomy" id="159749"/>
    <lineage>
        <taxon>Eukaryota</taxon>
        <taxon>Sar</taxon>
        <taxon>Stramenopiles</taxon>
        <taxon>Ochrophyta</taxon>
        <taxon>Bacillariophyta</taxon>
        <taxon>Coscinodiscophyceae</taxon>
        <taxon>Thalassiosirophycidae</taxon>
        <taxon>Thalassiosirales</taxon>
        <taxon>Thalassiosiraceae</taxon>
        <taxon>Thalassiosira</taxon>
    </lineage>
</organism>
<dbReference type="InterPro" id="IPR006597">
    <property type="entry name" value="Sel1-like"/>
</dbReference>
<dbReference type="EMBL" id="AGNL01048021">
    <property type="protein sequence ID" value="EJK46064.1"/>
    <property type="molecule type" value="Genomic_DNA"/>
</dbReference>
<dbReference type="Pfam" id="PF01753">
    <property type="entry name" value="zf-MYND"/>
    <property type="match status" value="1"/>
</dbReference>
<dbReference type="PANTHER" id="PTHR11102">
    <property type="entry name" value="SEL-1-LIKE PROTEIN"/>
    <property type="match status" value="1"/>
</dbReference>
<keyword evidence="8" id="KW-1185">Reference proteome</keyword>
<evidence type="ECO:0000256" key="4">
    <source>
        <dbReference type="ARBA" id="ARBA00038101"/>
    </source>
</evidence>
<dbReference type="InterPro" id="IPR002893">
    <property type="entry name" value="Znf_MYND"/>
</dbReference>
<keyword evidence="1" id="KW-0479">Metal-binding</keyword>
<evidence type="ECO:0000259" key="6">
    <source>
        <dbReference type="PROSITE" id="PS50865"/>
    </source>
</evidence>
<dbReference type="SMART" id="SM00671">
    <property type="entry name" value="SEL1"/>
    <property type="match status" value="3"/>
</dbReference>
<dbReference type="InterPro" id="IPR050767">
    <property type="entry name" value="Sel1_AlgK"/>
</dbReference>
<evidence type="ECO:0000256" key="2">
    <source>
        <dbReference type="ARBA" id="ARBA00022771"/>
    </source>
</evidence>
<accession>K0R3M8</accession>
<evidence type="ECO:0000256" key="1">
    <source>
        <dbReference type="ARBA" id="ARBA00022723"/>
    </source>
</evidence>
<dbReference type="SUPFAM" id="SSF144232">
    <property type="entry name" value="HIT/MYND zinc finger-like"/>
    <property type="match status" value="1"/>
</dbReference>
<comment type="caution">
    <text evidence="7">The sequence shown here is derived from an EMBL/GenBank/DDBJ whole genome shotgun (WGS) entry which is preliminary data.</text>
</comment>
<proteinExistence type="inferred from homology"/>